<feature type="compositionally biased region" description="Polar residues" evidence="1">
    <location>
        <begin position="1"/>
        <end position="11"/>
    </location>
</feature>
<dbReference type="EMBL" id="KQ993862">
    <property type="protein sequence ID" value="KZV48432.1"/>
    <property type="molecule type" value="Genomic_DNA"/>
</dbReference>
<feature type="region of interest" description="Disordered" evidence="1">
    <location>
        <begin position="1"/>
        <end position="39"/>
    </location>
</feature>
<sequence length="228" mass="24132">MSTGQRAQRQSGCARGACATGSQLPPQRARAMHAPARDTSRDVRAVGACDMRDVAVTGGGILLGSHTPNLPPTILNTLSAISVRELENQYLCDPQCSNIPIESTTIGKSSVARDSIAMHTSWRSNSDIACVTRSYNNKAAAAKSSILSKKLHGNSAEATTISNPNLSKNRRSTGPQSRRQTNSATTSCSSIPATPVSKRVSIESPREDELSATNLAPSGNEKLRQSTE</sequence>
<evidence type="ECO:0000313" key="2">
    <source>
        <dbReference type="EMBL" id="KZV48432.1"/>
    </source>
</evidence>
<dbReference type="AlphaFoldDB" id="A0A2Z7CMX8"/>
<gene>
    <name evidence="2" type="ORF">F511_17514</name>
</gene>
<dbReference type="Proteomes" id="UP000250235">
    <property type="component" value="Unassembled WGS sequence"/>
</dbReference>
<feature type="region of interest" description="Disordered" evidence="1">
    <location>
        <begin position="151"/>
        <end position="228"/>
    </location>
</feature>
<protein>
    <submittedName>
        <fullName evidence="2">Pentatricopeptide repeat-containing protein</fullName>
    </submittedName>
</protein>
<keyword evidence="3" id="KW-1185">Reference proteome</keyword>
<evidence type="ECO:0000313" key="3">
    <source>
        <dbReference type="Proteomes" id="UP000250235"/>
    </source>
</evidence>
<reference evidence="2 3" key="1">
    <citation type="journal article" date="2015" name="Proc. Natl. Acad. Sci. U.S.A.">
        <title>The resurrection genome of Boea hygrometrica: A blueprint for survival of dehydration.</title>
        <authorList>
            <person name="Xiao L."/>
            <person name="Yang G."/>
            <person name="Zhang L."/>
            <person name="Yang X."/>
            <person name="Zhao S."/>
            <person name="Ji Z."/>
            <person name="Zhou Q."/>
            <person name="Hu M."/>
            <person name="Wang Y."/>
            <person name="Chen M."/>
            <person name="Xu Y."/>
            <person name="Jin H."/>
            <person name="Xiao X."/>
            <person name="Hu G."/>
            <person name="Bao F."/>
            <person name="Hu Y."/>
            <person name="Wan P."/>
            <person name="Li L."/>
            <person name="Deng X."/>
            <person name="Kuang T."/>
            <person name="Xiang C."/>
            <person name="Zhu J.K."/>
            <person name="Oliver M.J."/>
            <person name="He Y."/>
        </authorList>
    </citation>
    <scope>NUCLEOTIDE SEQUENCE [LARGE SCALE GENOMIC DNA]</scope>
    <source>
        <strain evidence="3">cv. XS01</strain>
    </source>
</reference>
<organism evidence="2 3">
    <name type="scientific">Dorcoceras hygrometricum</name>
    <dbReference type="NCBI Taxonomy" id="472368"/>
    <lineage>
        <taxon>Eukaryota</taxon>
        <taxon>Viridiplantae</taxon>
        <taxon>Streptophyta</taxon>
        <taxon>Embryophyta</taxon>
        <taxon>Tracheophyta</taxon>
        <taxon>Spermatophyta</taxon>
        <taxon>Magnoliopsida</taxon>
        <taxon>eudicotyledons</taxon>
        <taxon>Gunneridae</taxon>
        <taxon>Pentapetalae</taxon>
        <taxon>asterids</taxon>
        <taxon>lamiids</taxon>
        <taxon>Lamiales</taxon>
        <taxon>Gesneriaceae</taxon>
        <taxon>Didymocarpoideae</taxon>
        <taxon>Trichosporeae</taxon>
        <taxon>Loxocarpinae</taxon>
        <taxon>Dorcoceras</taxon>
    </lineage>
</organism>
<proteinExistence type="predicted"/>
<accession>A0A2Z7CMX8</accession>
<feature type="compositionally biased region" description="Basic and acidic residues" evidence="1">
    <location>
        <begin position="200"/>
        <end position="209"/>
    </location>
</feature>
<evidence type="ECO:0000256" key="1">
    <source>
        <dbReference type="SAM" id="MobiDB-lite"/>
    </source>
</evidence>
<feature type="compositionally biased region" description="Polar residues" evidence="1">
    <location>
        <begin position="156"/>
        <end position="192"/>
    </location>
</feature>
<name>A0A2Z7CMX8_9LAMI</name>